<feature type="domain" description="Exocyst complex subunit Exo70 C-terminal" evidence="5">
    <location>
        <begin position="318"/>
        <end position="704"/>
    </location>
</feature>
<dbReference type="Pfam" id="PF03081">
    <property type="entry name" value="Exo70_C"/>
    <property type="match status" value="1"/>
</dbReference>
<evidence type="ECO:0000256" key="1">
    <source>
        <dbReference type="ARBA" id="ARBA00006756"/>
    </source>
</evidence>
<sequence length="718" mass="81843">MFLKQRDSPHKDNHHQKSSAGEEAASASALDHVSGGTPTASPRVERKLEEQDLVAMAEEMTILEQDDKGRERVDESGETLESDHDLGKLSEEVDQFLGSVGNLEDKSSQIEIPSCVEKFAKLVELEIAKFDSGDAPAKWCHEIEEGFSVLHYVERISKLTNAFREFHQSEMVNKTTIVLQRAMMFFEDEFRAILEDYKSPNSESIDINNAVNAKGKQSQHLQQSSEEHDQCETQLQQPDQASSEEDQFPGYVPETVSKLKQIATSMIFCGYEAECCQAYSLIRRHALHDSLRKLGCEKMSIDDVQKMQWESLEGEVAKWIIATKHCFKIYLPGELKLCNEIFLENPSASASLFGNFTRSIVIQLLNFAEAVAMTKRSTEKLFKFLDIYETLRDLIGSIGGFLSDEELTHELMSEITTARSRIAEAVIGIFSDLENSIKTDTGKTPVPGGAVHPLTRYIMNYVKYACEYKDTLEQVFHEHQKIDQADASRLESDNETETSQQPQHHQHDHDHRGGDDHNQSTKPSPFSFQLMTVMGLLDANLESKSKLYKELSLSYIFLMNNGRYIVQKIKSSPEIHDLMGDTWCRRRSSDLRQYHKNYQRETWGKVLGCLKDDGLIVHGKIVKPLLKERFKSFNATFEEIHKTQSSWVVSDEQLQSELRVSVSAVMTPAYRSFLARFSQYLDAGRQTEKYIKFGPEDIESYIDDLFDGNPSSIIRRRT</sequence>
<feature type="compositionally biased region" description="Polar residues" evidence="4">
    <location>
        <begin position="232"/>
        <end position="241"/>
    </location>
</feature>
<dbReference type="PANTHER" id="PTHR12542:SF127">
    <property type="entry name" value="EXOCYST COMPLEX COMPONENT EXO70C1"/>
    <property type="match status" value="1"/>
</dbReference>
<dbReference type="InterPro" id="IPR004140">
    <property type="entry name" value="Exo70"/>
</dbReference>
<keyword evidence="2 3" id="KW-0813">Transport</keyword>
<keyword evidence="3" id="KW-0653">Protein transport</keyword>
<dbReference type="Gene3D" id="1.20.1280.170">
    <property type="entry name" value="Exocyst complex component Exo70"/>
    <property type="match status" value="1"/>
</dbReference>
<feature type="region of interest" description="Disordered" evidence="4">
    <location>
        <begin position="486"/>
        <end position="524"/>
    </location>
</feature>
<comment type="function">
    <text evidence="3">Component of the exocyst complex.</text>
</comment>
<comment type="caution">
    <text evidence="6">The sequence shown here is derived from an EMBL/GenBank/DDBJ whole genome shotgun (WGS) entry which is preliminary data.</text>
</comment>
<dbReference type="Proteomes" id="UP001419268">
    <property type="component" value="Unassembled WGS sequence"/>
</dbReference>
<dbReference type="InterPro" id="IPR016159">
    <property type="entry name" value="Cullin_repeat-like_dom_sf"/>
</dbReference>
<dbReference type="GO" id="GO:0006887">
    <property type="term" value="P:exocytosis"/>
    <property type="evidence" value="ECO:0007669"/>
    <property type="project" value="UniProtKB-KW"/>
</dbReference>
<keyword evidence="7" id="KW-1185">Reference proteome</keyword>
<name>A0AAP0J1A3_9MAGN</name>
<dbReference type="GO" id="GO:0005546">
    <property type="term" value="F:phosphatidylinositol-4,5-bisphosphate binding"/>
    <property type="evidence" value="ECO:0007669"/>
    <property type="project" value="InterPro"/>
</dbReference>
<dbReference type="FunFam" id="1.20.1280.170:FF:000003">
    <property type="entry name" value="Exocyst subunit Exo70 family protein"/>
    <property type="match status" value="1"/>
</dbReference>
<feature type="region of interest" description="Disordered" evidence="4">
    <location>
        <begin position="1"/>
        <end position="84"/>
    </location>
</feature>
<dbReference type="EMBL" id="JBBNAG010000006">
    <property type="protein sequence ID" value="KAK9125631.1"/>
    <property type="molecule type" value="Genomic_DNA"/>
</dbReference>
<keyword evidence="3" id="KW-0268">Exocytosis</keyword>
<dbReference type="GO" id="GO:0015031">
    <property type="term" value="P:protein transport"/>
    <property type="evidence" value="ECO:0007669"/>
    <property type="project" value="UniProtKB-KW"/>
</dbReference>
<feature type="compositionally biased region" description="Low complexity" evidence="4">
    <location>
        <begin position="18"/>
        <end position="29"/>
    </location>
</feature>
<dbReference type="PANTHER" id="PTHR12542">
    <property type="entry name" value="EXOCYST COMPLEX PROTEIN EXO70"/>
    <property type="match status" value="1"/>
</dbReference>
<organism evidence="6 7">
    <name type="scientific">Stephania cephalantha</name>
    <dbReference type="NCBI Taxonomy" id="152367"/>
    <lineage>
        <taxon>Eukaryota</taxon>
        <taxon>Viridiplantae</taxon>
        <taxon>Streptophyta</taxon>
        <taxon>Embryophyta</taxon>
        <taxon>Tracheophyta</taxon>
        <taxon>Spermatophyta</taxon>
        <taxon>Magnoliopsida</taxon>
        <taxon>Ranunculales</taxon>
        <taxon>Menispermaceae</taxon>
        <taxon>Menispermoideae</taxon>
        <taxon>Cissampelideae</taxon>
        <taxon>Stephania</taxon>
    </lineage>
</organism>
<dbReference type="AlphaFoldDB" id="A0AAP0J1A3"/>
<proteinExistence type="inferred from homology"/>
<dbReference type="InterPro" id="IPR046364">
    <property type="entry name" value="Exo70_C"/>
</dbReference>
<dbReference type="SUPFAM" id="SSF74788">
    <property type="entry name" value="Cullin repeat-like"/>
    <property type="match status" value="1"/>
</dbReference>
<comment type="similarity">
    <text evidence="1 3">Belongs to the EXO70 family.</text>
</comment>
<evidence type="ECO:0000256" key="4">
    <source>
        <dbReference type="SAM" id="MobiDB-lite"/>
    </source>
</evidence>
<feature type="compositionally biased region" description="Basic and acidic residues" evidence="4">
    <location>
        <begin position="505"/>
        <end position="519"/>
    </location>
</feature>
<evidence type="ECO:0000313" key="7">
    <source>
        <dbReference type="Proteomes" id="UP001419268"/>
    </source>
</evidence>
<feature type="compositionally biased region" description="Basic and acidic residues" evidence="4">
    <location>
        <begin position="1"/>
        <end position="11"/>
    </location>
</feature>
<reference evidence="6 7" key="1">
    <citation type="submission" date="2024-01" db="EMBL/GenBank/DDBJ databases">
        <title>Genome assemblies of Stephania.</title>
        <authorList>
            <person name="Yang L."/>
        </authorList>
    </citation>
    <scope>NUCLEOTIDE SEQUENCE [LARGE SCALE GENOMIC DNA]</scope>
    <source>
        <strain evidence="6">JXDWG</strain>
        <tissue evidence="6">Leaf</tissue>
    </source>
</reference>
<feature type="region of interest" description="Disordered" evidence="4">
    <location>
        <begin position="212"/>
        <end position="248"/>
    </location>
</feature>
<evidence type="ECO:0000256" key="2">
    <source>
        <dbReference type="ARBA" id="ARBA00022448"/>
    </source>
</evidence>
<evidence type="ECO:0000256" key="3">
    <source>
        <dbReference type="RuleBase" id="RU365026"/>
    </source>
</evidence>
<accession>A0AAP0J1A3</accession>
<protein>
    <recommendedName>
        <fullName evidence="3">Exocyst subunit Exo70 family protein</fullName>
    </recommendedName>
</protein>
<gene>
    <name evidence="6" type="ORF">Scep_014477</name>
</gene>
<feature type="compositionally biased region" description="Basic and acidic residues" evidence="4">
    <location>
        <begin position="65"/>
        <end position="84"/>
    </location>
</feature>
<evidence type="ECO:0000313" key="6">
    <source>
        <dbReference type="EMBL" id="KAK9125631.1"/>
    </source>
</evidence>
<evidence type="ECO:0000259" key="5">
    <source>
        <dbReference type="Pfam" id="PF03081"/>
    </source>
</evidence>
<dbReference type="GO" id="GO:0000145">
    <property type="term" value="C:exocyst"/>
    <property type="evidence" value="ECO:0007669"/>
    <property type="project" value="InterPro"/>
</dbReference>